<name>A0ABN3PC16_9ACTN</name>
<evidence type="ECO:0008006" key="3">
    <source>
        <dbReference type="Google" id="ProtNLM"/>
    </source>
</evidence>
<dbReference type="Pfam" id="PF11583">
    <property type="entry name" value="AurF"/>
    <property type="match status" value="1"/>
</dbReference>
<dbReference type="Gene3D" id="1.10.620.20">
    <property type="entry name" value="Ribonucleotide Reductase, subunit A"/>
    <property type="match status" value="1"/>
</dbReference>
<dbReference type="RefSeq" id="WP_344537572.1">
    <property type="nucleotide sequence ID" value="NZ_BAAATD010000001.1"/>
</dbReference>
<keyword evidence="2" id="KW-1185">Reference proteome</keyword>
<comment type="caution">
    <text evidence="1">The sequence shown here is derived from an EMBL/GenBank/DDBJ whole genome shotgun (WGS) entry which is preliminary data.</text>
</comment>
<dbReference type="EMBL" id="BAAATD010000001">
    <property type="protein sequence ID" value="GAA2577051.1"/>
    <property type="molecule type" value="Genomic_DNA"/>
</dbReference>
<evidence type="ECO:0000313" key="2">
    <source>
        <dbReference type="Proteomes" id="UP001501509"/>
    </source>
</evidence>
<protein>
    <recommendedName>
        <fullName evidence="3">Diiron oxygenase</fullName>
    </recommendedName>
</protein>
<organism evidence="1 2">
    <name type="scientific">Actinomadura fulvescens</name>
    <dbReference type="NCBI Taxonomy" id="46160"/>
    <lineage>
        <taxon>Bacteria</taxon>
        <taxon>Bacillati</taxon>
        <taxon>Actinomycetota</taxon>
        <taxon>Actinomycetes</taxon>
        <taxon>Streptosporangiales</taxon>
        <taxon>Thermomonosporaceae</taxon>
        <taxon>Actinomadura</taxon>
    </lineage>
</organism>
<dbReference type="InterPro" id="IPR012348">
    <property type="entry name" value="RNR-like"/>
</dbReference>
<evidence type="ECO:0000313" key="1">
    <source>
        <dbReference type="EMBL" id="GAA2577051.1"/>
    </source>
</evidence>
<sequence length="128" mass="14479">MTFQRAAMDDERVQPIVRPISRIHVVEEARHVRYAREELVRSMAGAGRARRSAHRLVAAVGATAAMEYMIDPEVYRSVGIPPRAGRELALANPHHRDTRFWMGEKIVPFLAELGLVTGPLWRQTGLVR</sequence>
<gene>
    <name evidence="1" type="ORF">GCM10010411_06970</name>
</gene>
<proteinExistence type="predicted"/>
<accession>A0ABN3PC16</accession>
<dbReference type="InterPro" id="IPR025859">
    <property type="entry name" value="AurF/CmlI"/>
</dbReference>
<reference evidence="1 2" key="1">
    <citation type="journal article" date="2019" name="Int. J. Syst. Evol. Microbiol.">
        <title>The Global Catalogue of Microorganisms (GCM) 10K type strain sequencing project: providing services to taxonomists for standard genome sequencing and annotation.</title>
        <authorList>
            <consortium name="The Broad Institute Genomics Platform"/>
            <consortium name="The Broad Institute Genome Sequencing Center for Infectious Disease"/>
            <person name="Wu L."/>
            <person name="Ma J."/>
        </authorList>
    </citation>
    <scope>NUCLEOTIDE SEQUENCE [LARGE SCALE GENOMIC DNA]</scope>
    <source>
        <strain evidence="1 2">JCM 6833</strain>
    </source>
</reference>
<dbReference type="Proteomes" id="UP001501509">
    <property type="component" value="Unassembled WGS sequence"/>
</dbReference>